<dbReference type="SUPFAM" id="SSF51735">
    <property type="entry name" value="NAD(P)-binding Rossmann-fold domains"/>
    <property type="match status" value="1"/>
</dbReference>
<evidence type="ECO:0000313" key="4">
    <source>
        <dbReference type="EMBL" id="KAJ7336879.1"/>
    </source>
</evidence>
<accession>A0AAD6ZT31</accession>
<dbReference type="Gene3D" id="3.40.50.720">
    <property type="entry name" value="NAD(P)-binding Rossmann-like Domain"/>
    <property type="match status" value="1"/>
</dbReference>
<organism evidence="4 5">
    <name type="scientific">Mycena albidolilacea</name>
    <dbReference type="NCBI Taxonomy" id="1033008"/>
    <lineage>
        <taxon>Eukaryota</taxon>
        <taxon>Fungi</taxon>
        <taxon>Dikarya</taxon>
        <taxon>Basidiomycota</taxon>
        <taxon>Agaricomycotina</taxon>
        <taxon>Agaricomycetes</taxon>
        <taxon>Agaricomycetidae</taxon>
        <taxon>Agaricales</taxon>
        <taxon>Marasmiineae</taxon>
        <taxon>Mycenaceae</taxon>
        <taxon>Mycena</taxon>
    </lineage>
</organism>
<comment type="caution">
    <text evidence="4">The sequence shown here is derived from an EMBL/GenBank/DDBJ whole genome shotgun (WGS) entry which is preliminary data.</text>
</comment>
<keyword evidence="2" id="KW-0560">Oxidoreductase</keyword>
<dbReference type="Proteomes" id="UP001218218">
    <property type="component" value="Unassembled WGS sequence"/>
</dbReference>
<dbReference type="GO" id="GO:0016491">
    <property type="term" value="F:oxidoreductase activity"/>
    <property type="evidence" value="ECO:0007669"/>
    <property type="project" value="UniProtKB-KW"/>
</dbReference>
<dbReference type="PANTHER" id="PTHR47706">
    <property type="entry name" value="NMRA-LIKE FAMILY PROTEIN"/>
    <property type="match status" value="1"/>
</dbReference>
<feature type="domain" description="NmrA-like" evidence="3">
    <location>
        <begin position="7"/>
        <end position="138"/>
    </location>
</feature>
<name>A0AAD6ZT31_9AGAR</name>
<keyword evidence="5" id="KW-1185">Reference proteome</keyword>
<gene>
    <name evidence="4" type="ORF">DFH08DRAFT_925516</name>
</gene>
<evidence type="ECO:0000313" key="5">
    <source>
        <dbReference type="Proteomes" id="UP001218218"/>
    </source>
</evidence>
<dbReference type="AlphaFoldDB" id="A0AAD6ZT31"/>
<evidence type="ECO:0000259" key="3">
    <source>
        <dbReference type="Pfam" id="PF05368"/>
    </source>
</evidence>
<keyword evidence="1" id="KW-0521">NADP</keyword>
<evidence type="ECO:0000256" key="2">
    <source>
        <dbReference type="ARBA" id="ARBA00023002"/>
    </source>
</evidence>
<protein>
    <recommendedName>
        <fullName evidence="3">NmrA-like domain-containing protein</fullName>
    </recommendedName>
</protein>
<dbReference type="Pfam" id="PF05368">
    <property type="entry name" value="NmrA"/>
    <property type="match status" value="1"/>
</dbReference>
<reference evidence="4" key="1">
    <citation type="submission" date="2023-03" db="EMBL/GenBank/DDBJ databases">
        <title>Massive genome expansion in bonnet fungi (Mycena s.s.) driven by repeated elements and novel gene families across ecological guilds.</title>
        <authorList>
            <consortium name="Lawrence Berkeley National Laboratory"/>
            <person name="Harder C.B."/>
            <person name="Miyauchi S."/>
            <person name="Viragh M."/>
            <person name="Kuo A."/>
            <person name="Thoen E."/>
            <person name="Andreopoulos B."/>
            <person name="Lu D."/>
            <person name="Skrede I."/>
            <person name="Drula E."/>
            <person name="Henrissat B."/>
            <person name="Morin E."/>
            <person name="Kohler A."/>
            <person name="Barry K."/>
            <person name="LaButti K."/>
            <person name="Morin E."/>
            <person name="Salamov A."/>
            <person name="Lipzen A."/>
            <person name="Mereny Z."/>
            <person name="Hegedus B."/>
            <person name="Baldrian P."/>
            <person name="Stursova M."/>
            <person name="Weitz H."/>
            <person name="Taylor A."/>
            <person name="Grigoriev I.V."/>
            <person name="Nagy L.G."/>
            <person name="Martin F."/>
            <person name="Kauserud H."/>
        </authorList>
    </citation>
    <scope>NUCLEOTIDE SEQUENCE</scope>
    <source>
        <strain evidence="4">CBHHK002</strain>
    </source>
</reference>
<evidence type="ECO:0000256" key="1">
    <source>
        <dbReference type="ARBA" id="ARBA00022857"/>
    </source>
</evidence>
<dbReference type="InterPro" id="IPR008030">
    <property type="entry name" value="NmrA-like"/>
</dbReference>
<proteinExistence type="predicted"/>
<dbReference type="InterPro" id="IPR036291">
    <property type="entry name" value="NAD(P)-bd_dom_sf"/>
</dbReference>
<dbReference type="EMBL" id="JARIHO010000030">
    <property type="protein sequence ID" value="KAJ7336879.1"/>
    <property type="molecule type" value="Genomic_DNA"/>
</dbReference>
<dbReference type="PANTHER" id="PTHR47706:SF9">
    <property type="entry name" value="NMRA-LIKE DOMAIN-CONTAINING PROTEIN-RELATED"/>
    <property type="match status" value="1"/>
</dbReference>
<dbReference type="InterPro" id="IPR051609">
    <property type="entry name" value="NmrA/Isoflavone_reductase-like"/>
</dbReference>
<sequence length="239" mass="24952">MSAYKSFAVFGAGRLGSAILAALAAQNAPVIHLSRSGSSKTVPPGVTVVQVDYTDAAAVAAVFREHKVDVVLATVGMEATGVQKLLADAAKLIEVKLFLPAAYGIPTEGHLGPGFVAKNDIVGYLKNIGIPSTVIHVNGIFIEYIPMIAGCSDGKIRIVGDGEAPISFTSIADIVGFVAHALTTLPESELENHIMRLEGGSTGWDEASQRKGCGRDAAGAANALWPGHQWQSIKEVHNL</sequence>